<dbReference type="Pfam" id="PF13845">
    <property type="entry name" value="Septum_form"/>
    <property type="match status" value="1"/>
</dbReference>
<proteinExistence type="predicted"/>
<accession>A0AAU7DY30</accession>
<organism evidence="2">
    <name type="scientific">Jonesiaceae bacterium BS-20</name>
    <dbReference type="NCBI Taxonomy" id="3120821"/>
    <lineage>
        <taxon>Bacteria</taxon>
        <taxon>Bacillati</taxon>
        <taxon>Actinomycetota</taxon>
        <taxon>Actinomycetes</taxon>
        <taxon>Micrococcales</taxon>
        <taxon>Jonesiaceae</taxon>
    </lineage>
</organism>
<dbReference type="EMBL" id="CP146203">
    <property type="protein sequence ID" value="XBH21932.1"/>
    <property type="molecule type" value="Genomic_DNA"/>
</dbReference>
<gene>
    <name evidence="2" type="ORF">V5R04_01515</name>
</gene>
<dbReference type="AlphaFoldDB" id="A0AAU7DY30"/>
<dbReference type="InterPro" id="IPR026004">
    <property type="entry name" value="Septum_form"/>
</dbReference>
<reference evidence="2" key="1">
    <citation type="submission" date="2024-02" db="EMBL/GenBank/DDBJ databases">
        <title>Tomenella chthoni gen. nov. sp. nov., a member of the family Jonesiaceae isolated from bat guano.</title>
        <authorList>
            <person name="Miller S.L."/>
            <person name="King J."/>
            <person name="Sankaranarayanan K."/>
            <person name="Lawson P.A."/>
        </authorList>
    </citation>
    <scope>NUCLEOTIDE SEQUENCE</scope>
    <source>
        <strain evidence="2">BS-20</strain>
    </source>
</reference>
<evidence type="ECO:0000259" key="1">
    <source>
        <dbReference type="Pfam" id="PF13845"/>
    </source>
</evidence>
<name>A0AAU7DY30_9MICO</name>
<evidence type="ECO:0000313" key="2">
    <source>
        <dbReference type="EMBL" id="XBH21932.1"/>
    </source>
</evidence>
<feature type="domain" description="Septum formation-related" evidence="1">
    <location>
        <begin position="27"/>
        <end position="118"/>
    </location>
</feature>
<sequence length="124" mass="12824">MIPAGVPPMMVDASKTVSTPIADLTLEHCLGNPDVQNAMAQTTDCSEPGAFEILGIATLGEGAPAAKPDGATQDQLAFKVCDVFYEDWAKEHGASAAALFKTIVISDDWNGPSTALVCGGRSQS</sequence>
<protein>
    <submittedName>
        <fullName evidence="2">Septum formation family protein</fullName>
    </submittedName>
</protein>